<evidence type="ECO:0000313" key="6">
    <source>
        <dbReference type="EMBL" id="GAW82753.1"/>
    </source>
</evidence>
<evidence type="ECO:0000256" key="4">
    <source>
        <dbReference type="ARBA" id="ARBA00038223"/>
    </source>
</evidence>
<keyword evidence="7" id="KW-1185">Reference proteome</keyword>
<keyword evidence="2" id="KW-0963">Cytoplasm</keyword>
<reference evidence="7" key="1">
    <citation type="submission" date="2017-04" db="EMBL/GenBank/DDBJ databases">
        <title>Plasmodium gonderi genome.</title>
        <authorList>
            <person name="Arisue N."/>
            <person name="Honma H."/>
            <person name="Kawai S."/>
            <person name="Tougan T."/>
            <person name="Tanabe K."/>
            <person name="Horii T."/>
        </authorList>
    </citation>
    <scope>NUCLEOTIDE SEQUENCE [LARGE SCALE GENOMIC DNA]</scope>
    <source>
        <strain evidence="7">ATCC 30045</strain>
    </source>
</reference>
<name>A0A1Y1JQL7_PLAGO</name>
<sequence length="212" mass="25318">MDKKRNIVKKPDRGSFLLDHNNECTSIKNNYLKCLKEHKNDHVSCREYSKEYFICRMDKNLLERQSLKDLGFSENEINCESRIKQYKDVYSYNMYNEEMENLSRKEEKFKINDASSSNVPIQEKFTPREMEDKGYMRQPCTEGLLLLNSHGKKEETENLNEKMFEIAQEKKIAVKRKEEEGYLAGKEYIKTLAERKKRRSLFSYNIFKNGET</sequence>
<gene>
    <name evidence="6" type="ORF">PGO_130250</name>
</gene>
<dbReference type="GO" id="GO:0005758">
    <property type="term" value="C:mitochondrial intermembrane space"/>
    <property type="evidence" value="ECO:0007669"/>
    <property type="project" value="TreeGrafter"/>
</dbReference>
<organism evidence="6 7">
    <name type="scientific">Plasmodium gonderi</name>
    <dbReference type="NCBI Taxonomy" id="77519"/>
    <lineage>
        <taxon>Eukaryota</taxon>
        <taxon>Sar</taxon>
        <taxon>Alveolata</taxon>
        <taxon>Apicomplexa</taxon>
        <taxon>Aconoidasida</taxon>
        <taxon>Haemosporida</taxon>
        <taxon>Plasmodiidae</taxon>
        <taxon>Plasmodium</taxon>
        <taxon>Plasmodium (Plasmodium)</taxon>
    </lineage>
</organism>
<dbReference type="OrthoDB" id="268594at2759"/>
<dbReference type="InterPro" id="IPR051383">
    <property type="entry name" value="COX19"/>
</dbReference>
<dbReference type="PANTHER" id="PTHR21107:SF2">
    <property type="entry name" value="CYTOCHROME C OXIDASE ASSEMBLY PROTEIN COX19"/>
    <property type="match status" value="1"/>
</dbReference>
<comment type="similarity">
    <text evidence="4">Belongs to the COX19 family.</text>
</comment>
<evidence type="ECO:0000256" key="2">
    <source>
        <dbReference type="ARBA" id="ARBA00022490"/>
    </source>
</evidence>
<feature type="domain" description="CHCH" evidence="5">
    <location>
        <begin position="24"/>
        <end position="57"/>
    </location>
</feature>
<dbReference type="GO" id="GO:0033617">
    <property type="term" value="P:mitochondrial respiratory chain complex IV assembly"/>
    <property type="evidence" value="ECO:0007669"/>
    <property type="project" value="TreeGrafter"/>
</dbReference>
<dbReference type="InterPro" id="IPR010625">
    <property type="entry name" value="CHCH"/>
</dbReference>
<proteinExistence type="inferred from homology"/>
<keyword evidence="3" id="KW-1015">Disulfide bond</keyword>
<dbReference type="EMBL" id="BDQF01000014">
    <property type="protein sequence ID" value="GAW82753.1"/>
    <property type="molecule type" value="Genomic_DNA"/>
</dbReference>
<comment type="subcellular location">
    <subcellularLocation>
        <location evidence="1">Cytoplasm</location>
    </subcellularLocation>
</comment>
<comment type="caution">
    <text evidence="6">The sequence shown here is derived from an EMBL/GenBank/DDBJ whole genome shotgun (WGS) entry which is preliminary data.</text>
</comment>
<dbReference type="Proteomes" id="UP000195521">
    <property type="component" value="Unassembled WGS sequence"/>
</dbReference>
<accession>A0A1Y1JQL7</accession>
<dbReference type="PROSITE" id="PS51808">
    <property type="entry name" value="CHCH"/>
    <property type="match status" value="1"/>
</dbReference>
<evidence type="ECO:0000313" key="7">
    <source>
        <dbReference type="Proteomes" id="UP000195521"/>
    </source>
</evidence>
<protein>
    <submittedName>
        <fullName evidence="6">Cytochrome c oxidase assembly protein COX19</fullName>
    </submittedName>
</protein>
<dbReference type="GeneID" id="39749491"/>
<evidence type="ECO:0000256" key="3">
    <source>
        <dbReference type="ARBA" id="ARBA00023157"/>
    </source>
</evidence>
<evidence type="ECO:0000256" key="1">
    <source>
        <dbReference type="ARBA" id="ARBA00004496"/>
    </source>
</evidence>
<dbReference type="Pfam" id="PF06747">
    <property type="entry name" value="CHCH"/>
    <property type="match status" value="1"/>
</dbReference>
<dbReference type="OMA" id="HVSCREY"/>
<dbReference type="PANTHER" id="PTHR21107">
    <property type="entry name" value="CYTOCHROME C OXIDASE ASSEMBLY PROTEIN COX19"/>
    <property type="match status" value="1"/>
</dbReference>
<evidence type="ECO:0000259" key="5">
    <source>
        <dbReference type="Pfam" id="PF06747"/>
    </source>
</evidence>
<dbReference type="RefSeq" id="XP_028545342.1">
    <property type="nucleotide sequence ID" value="XM_028689541.1"/>
</dbReference>
<dbReference type="AlphaFoldDB" id="A0A1Y1JQL7"/>